<feature type="region of interest" description="Disordered" evidence="1">
    <location>
        <begin position="89"/>
        <end position="108"/>
    </location>
</feature>
<dbReference type="AlphaFoldDB" id="A0A7W9E7D7"/>
<dbReference type="Proteomes" id="UP000548978">
    <property type="component" value="Unassembled WGS sequence"/>
</dbReference>
<keyword evidence="3" id="KW-1185">Reference proteome</keyword>
<dbReference type="RefSeq" id="WP_123287054.1">
    <property type="nucleotide sequence ID" value="NZ_JACIJB010000006.1"/>
</dbReference>
<accession>A0A7W9E7D7</accession>
<dbReference type="OrthoDB" id="9804278at2"/>
<proteinExistence type="predicted"/>
<protein>
    <submittedName>
        <fullName evidence="2">Ribonuclease G/E</fullName>
    </submittedName>
</protein>
<evidence type="ECO:0000313" key="2">
    <source>
        <dbReference type="EMBL" id="MBB5660908.1"/>
    </source>
</evidence>
<comment type="caution">
    <text evidence="2">The sequence shown here is derived from an EMBL/GenBank/DDBJ whole genome shotgun (WGS) entry which is preliminary data.</text>
</comment>
<reference evidence="2 3" key="1">
    <citation type="submission" date="2020-08" db="EMBL/GenBank/DDBJ databases">
        <title>Genomic Encyclopedia of Type Strains, Phase IV (KMG-IV): sequencing the most valuable type-strain genomes for metagenomic binning, comparative biology and taxonomic classification.</title>
        <authorList>
            <person name="Goeker M."/>
        </authorList>
    </citation>
    <scope>NUCLEOTIDE SEQUENCE [LARGE SCALE GENOMIC DNA]</scope>
    <source>
        <strain evidence="2 3">DSM 24448</strain>
    </source>
</reference>
<organism evidence="2 3">
    <name type="scientific">Brevundimonas halotolerans</name>
    <dbReference type="NCBI Taxonomy" id="69670"/>
    <lineage>
        <taxon>Bacteria</taxon>
        <taxon>Pseudomonadati</taxon>
        <taxon>Pseudomonadota</taxon>
        <taxon>Alphaproteobacteria</taxon>
        <taxon>Caulobacterales</taxon>
        <taxon>Caulobacteraceae</taxon>
        <taxon>Brevundimonas</taxon>
    </lineage>
</organism>
<evidence type="ECO:0000256" key="1">
    <source>
        <dbReference type="SAM" id="MobiDB-lite"/>
    </source>
</evidence>
<sequence>MSGLETFLDDGPGETWGVVCQGDEPRQIFHAREGDAEANRLGAESVGRVTALLPGGGGAFVDLGAGEPLGFLNKGTLTVGQSVRVTVSAEPRGGKGPALTLAGAGEGTPRLLNPGPTVAEWLARAAPGVEPETGVMAIEAVREAREAALASTVMAGGLNVAVERTRALVAVDLDFAGVPGRDGGKAREAANRLGLGLAARRIALKRWAGLVVIDLIGTTQPPEPVMKAAKDAFGDTGVTFGPLSRFGLLQLSLPWRQTPIEEALFGVKDEHARRTRQIDAVRDLRHALATNRSVPWISLIVPDVEAGEMAGLVAGLGPRARLVGEGSMPTGAYEIREG</sequence>
<name>A0A7W9E7D7_9CAUL</name>
<gene>
    <name evidence="2" type="ORF">FHS65_001661</name>
</gene>
<dbReference type="EMBL" id="JACIJB010000006">
    <property type="protein sequence ID" value="MBB5660908.1"/>
    <property type="molecule type" value="Genomic_DNA"/>
</dbReference>
<evidence type="ECO:0000313" key="3">
    <source>
        <dbReference type="Proteomes" id="UP000548978"/>
    </source>
</evidence>